<dbReference type="RefSeq" id="WP_125243961.1">
    <property type="nucleotide sequence ID" value="NZ_RSED01000010.1"/>
</dbReference>
<dbReference type="InterPro" id="IPR013424">
    <property type="entry name" value="Ice-binding_C"/>
</dbReference>
<accession>A0A426VA08</accession>
<reference evidence="3 4" key="1">
    <citation type="submission" date="2018-12" db="EMBL/GenBank/DDBJ databases">
        <title>The whole draft genome of Aquabacterium sp. SJQ9.</title>
        <authorList>
            <person name="Sun L."/>
            <person name="Gao X."/>
            <person name="Chen W."/>
            <person name="Huang K."/>
        </authorList>
    </citation>
    <scope>NUCLEOTIDE SEQUENCE [LARGE SCALE GENOMIC DNA]</scope>
    <source>
        <strain evidence="3 4">SJQ9</strain>
    </source>
</reference>
<evidence type="ECO:0000313" key="4">
    <source>
        <dbReference type="Proteomes" id="UP000269265"/>
    </source>
</evidence>
<evidence type="ECO:0000256" key="1">
    <source>
        <dbReference type="SAM" id="SignalP"/>
    </source>
</evidence>
<dbReference type="PROSITE" id="PS51257">
    <property type="entry name" value="PROKAR_LIPOPROTEIN"/>
    <property type="match status" value="1"/>
</dbReference>
<organism evidence="3 4">
    <name type="scientific">Aquabacterium soli</name>
    <dbReference type="NCBI Taxonomy" id="2493092"/>
    <lineage>
        <taxon>Bacteria</taxon>
        <taxon>Pseudomonadati</taxon>
        <taxon>Pseudomonadota</taxon>
        <taxon>Betaproteobacteria</taxon>
        <taxon>Burkholderiales</taxon>
        <taxon>Aquabacterium</taxon>
    </lineage>
</organism>
<dbReference type="OrthoDB" id="8565395at2"/>
<name>A0A426VA08_9BURK</name>
<evidence type="ECO:0000313" key="3">
    <source>
        <dbReference type="EMBL" id="RRS03756.1"/>
    </source>
</evidence>
<feature type="domain" description="Ice-binding protein C-terminal" evidence="2">
    <location>
        <begin position="203"/>
        <end position="225"/>
    </location>
</feature>
<dbReference type="NCBIfam" id="TIGR02595">
    <property type="entry name" value="PEP_CTERM"/>
    <property type="match status" value="1"/>
</dbReference>
<dbReference type="Proteomes" id="UP000269265">
    <property type="component" value="Unassembled WGS sequence"/>
</dbReference>
<sequence>MRSMTMRGLVLAASMLAGGAHAASVNTTISCSQSLALNALGSGLRIDCQGALSISGGSIVSEGALSLYSDTSITLADVLLQADSLALYAPVVDSQGSIQLQGDTVVIESWDSTTGAFPTPVNTSELTLLPGSAVVFSQPSSHTGSQLTITQPASSTTVGLDTNGTIYLSNPGGVRFGANGTISVSAWTDLGAAPTLQLQAGVVPEPSTWALLATGLGMLAVSRHRQRG</sequence>
<evidence type="ECO:0000259" key="2">
    <source>
        <dbReference type="Pfam" id="PF07589"/>
    </source>
</evidence>
<keyword evidence="4" id="KW-1185">Reference proteome</keyword>
<proteinExistence type="predicted"/>
<dbReference type="AlphaFoldDB" id="A0A426VA08"/>
<gene>
    <name evidence="3" type="ORF">EIP75_14335</name>
</gene>
<keyword evidence="1" id="KW-0732">Signal</keyword>
<protein>
    <submittedName>
        <fullName evidence="3">PEP-CTERM sorting domain-containing protein</fullName>
    </submittedName>
</protein>
<dbReference type="Pfam" id="PF07589">
    <property type="entry name" value="PEP-CTERM"/>
    <property type="match status" value="1"/>
</dbReference>
<dbReference type="EMBL" id="RSED01000010">
    <property type="protein sequence ID" value="RRS03756.1"/>
    <property type="molecule type" value="Genomic_DNA"/>
</dbReference>
<feature type="signal peptide" evidence="1">
    <location>
        <begin position="1"/>
        <end position="22"/>
    </location>
</feature>
<feature type="chain" id="PRO_5019469193" evidence="1">
    <location>
        <begin position="23"/>
        <end position="228"/>
    </location>
</feature>
<comment type="caution">
    <text evidence="3">The sequence shown here is derived from an EMBL/GenBank/DDBJ whole genome shotgun (WGS) entry which is preliminary data.</text>
</comment>